<protein>
    <recommendedName>
        <fullName evidence="3">Transposase</fullName>
    </recommendedName>
</protein>
<gene>
    <name evidence="1" type="ORF">ACE5LO_14080</name>
</gene>
<dbReference type="Proteomes" id="UP001580430">
    <property type="component" value="Unassembled WGS sequence"/>
</dbReference>
<evidence type="ECO:0008006" key="3">
    <source>
        <dbReference type="Google" id="ProtNLM"/>
    </source>
</evidence>
<sequence>MKKSNMLLPILQTLLTSEEVETVVQAVGYVDKARKFTVYHLLQYWCAAASEEWSGYRFGADHAAHRGLSPVHYSCFSGKATDVPFAVFKELFQLFIRKCNRETRRKLAFPKELLLIDSTTITVGKTRLPWAPLSRRTGCGQTVCCLASSKWTAAWRHGNDWHKARWPCV</sequence>
<proteinExistence type="predicted"/>
<accession>A0ABV5C1Y5</accession>
<dbReference type="EMBL" id="JBHIRY010000012">
    <property type="protein sequence ID" value="MFB5761523.1"/>
    <property type="molecule type" value="Genomic_DNA"/>
</dbReference>
<keyword evidence="2" id="KW-1185">Reference proteome</keyword>
<comment type="caution">
    <text evidence="1">The sequence shown here is derived from an EMBL/GenBank/DDBJ whole genome shotgun (WGS) entry which is preliminary data.</text>
</comment>
<evidence type="ECO:0000313" key="1">
    <source>
        <dbReference type="EMBL" id="MFB5761523.1"/>
    </source>
</evidence>
<evidence type="ECO:0000313" key="2">
    <source>
        <dbReference type="Proteomes" id="UP001580430"/>
    </source>
</evidence>
<name>A0ABV5C1Y5_9BACL</name>
<reference evidence="1 2" key="1">
    <citation type="submission" date="2024-09" db="EMBL/GenBank/DDBJ databases">
        <title>Paenibacillus zeirhizospherea sp. nov., isolated from surface of the maize (Zea mays) roots in a horticulture field, Hungary.</title>
        <authorList>
            <person name="Marton D."/>
            <person name="Farkas M."/>
            <person name="Bedics A."/>
            <person name="Toth E."/>
            <person name="Tancsics A."/>
            <person name="Boka K."/>
            <person name="Marati G."/>
            <person name="Kriszt B."/>
            <person name="Cserhati M."/>
        </authorList>
    </citation>
    <scope>NUCLEOTIDE SEQUENCE [LARGE SCALE GENOMIC DNA]</scope>
    <source>
        <strain evidence="1 2">JCM 18446</strain>
    </source>
</reference>
<organism evidence="1 2">
    <name type="scientific">Paenibacillus medicaginis</name>
    <dbReference type="NCBI Taxonomy" id="1470560"/>
    <lineage>
        <taxon>Bacteria</taxon>
        <taxon>Bacillati</taxon>
        <taxon>Bacillota</taxon>
        <taxon>Bacilli</taxon>
        <taxon>Bacillales</taxon>
        <taxon>Paenibacillaceae</taxon>
        <taxon>Paenibacillus</taxon>
    </lineage>
</organism>
<dbReference type="RefSeq" id="WP_375520659.1">
    <property type="nucleotide sequence ID" value="NZ_JBHIRY010000012.1"/>
</dbReference>